<feature type="region of interest" description="Disordered" evidence="1">
    <location>
        <begin position="803"/>
        <end position="873"/>
    </location>
</feature>
<dbReference type="EMBL" id="LLZZ01000132">
    <property type="protein sequence ID" value="KTB01048.1"/>
    <property type="molecule type" value="Genomic_DNA"/>
</dbReference>
<feature type="compositionally biased region" description="Polar residues" evidence="1">
    <location>
        <begin position="830"/>
        <end position="844"/>
    </location>
</feature>
<dbReference type="AlphaFoldDB" id="A0A0W0D9L2"/>
<feature type="region of interest" description="Disordered" evidence="1">
    <location>
        <begin position="363"/>
        <end position="769"/>
    </location>
</feature>
<dbReference type="Proteomes" id="UP000054886">
    <property type="component" value="Unassembled WGS sequence"/>
</dbReference>
<feature type="compositionally biased region" description="Polar residues" evidence="1">
    <location>
        <begin position="724"/>
        <end position="751"/>
    </location>
</feature>
<evidence type="ECO:0000256" key="1">
    <source>
        <dbReference type="SAM" id="MobiDB-lite"/>
    </source>
</evidence>
<reference evidence="2 4" key="1">
    <citation type="submission" date="2015-10" db="EMBL/GenBank/DDBJ databases">
        <title>Draft genomes sequences of Candida glabrata isolates 1A, 1B, 2A, 2B, 3A and 3B.</title>
        <authorList>
            <person name="Haavelsrud O.E."/>
            <person name="Gaustad P."/>
        </authorList>
    </citation>
    <scope>NUCLEOTIDE SEQUENCE [LARGE SCALE GENOMIC DNA]</scope>
    <source>
        <strain evidence="2">910700640</strain>
    </source>
</reference>
<feature type="compositionally biased region" description="Polar residues" evidence="1">
    <location>
        <begin position="530"/>
        <end position="547"/>
    </location>
</feature>
<dbReference type="VEuPathDB" id="FungiDB:B1J91_L03784g"/>
<dbReference type="VEuPathDB" id="FungiDB:GVI51_L03597"/>
<feature type="compositionally biased region" description="Polar residues" evidence="1">
    <location>
        <begin position="685"/>
        <end position="716"/>
    </location>
</feature>
<evidence type="ECO:0000313" key="3">
    <source>
        <dbReference type="EMBL" id="KTB04908.1"/>
    </source>
</evidence>
<gene>
    <name evidence="2" type="ORF">AO440_004595</name>
    <name evidence="3" type="ORF">AO440_004991</name>
</gene>
<evidence type="ECO:0000313" key="2">
    <source>
        <dbReference type="EMBL" id="KTB01048.1"/>
    </source>
</evidence>
<organism evidence="2 4">
    <name type="scientific">Candida glabrata</name>
    <name type="common">Yeast</name>
    <name type="synonym">Torulopsis glabrata</name>
    <dbReference type="NCBI Taxonomy" id="5478"/>
    <lineage>
        <taxon>Eukaryota</taxon>
        <taxon>Fungi</taxon>
        <taxon>Dikarya</taxon>
        <taxon>Ascomycota</taxon>
        <taxon>Saccharomycotina</taxon>
        <taxon>Saccharomycetes</taxon>
        <taxon>Saccharomycetales</taxon>
        <taxon>Saccharomycetaceae</taxon>
        <taxon>Nakaseomyces</taxon>
    </lineage>
</organism>
<dbReference type="EMBL" id="LLZZ01000115">
    <property type="protein sequence ID" value="KTB04908.1"/>
    <property type="molecule type" value="Genomic_DNA"/>
</dbReference>
<feature type="compositionally biased region" description="Basic and acidic residues" evidence="1">
    <location>
        <begin position="34"/>
        <end position="46"/>
    </location>
</feature>
<dbReference type="VEuPathDB" id="FungiDB:CAGL0L03784g"/>
<feature type="region of interest" description="Disordered" evidence="1">
    <location>
        <begin position="1"/>
        <end position="52"/>
    </location>
</feature>
<feature type="compositionally biased region" description="Polar residues" evidence="1">
    <location>
        <begin position="459"/>
        <end position="469"/>
    </location>
</feature>
<feature type="compositionally biased region" description="Basic residues" evidence="1">
    <location>
        <begin position="864"/>
        <end position="873"/>
    </location>
</feature>
<name>A0A0W0D9L2_CANGB</name>
<feature type="compositionally biased region" description="Polar residues" evidence="1">
    <location>
        <begin position="614"/>
        <end position="661"/>
    </location>
</feature>
<comment type="caution">
    <text evidence="2">The sequence shown here is derived from an EMBL/GenBank/DDBJ whole genome shotgun (WGS) entry which is preliminary data.</text>
</comment>
<dbReference type="VEuPathDB" id="FungiDB:GWK60_L11451"/>
<feature type="compositionally biased region" description="Polar residues" evidence="1">
    <location>
        <begin position="372"/>
        <end position="387"/>
    </location>
</feature>
<evidence type="ECO:0000313" key="4">
    <source>
        <dbReference type="Proteomes" id="UP000054886"/>
    </source>
</evidence>
<proteinExistence type="predicted"/>
<feature type="compositionally biased region" description="Low complexity" evidence="1">
    <location>
        <begin position="18"/>
        <end position="31"/>
    </location>
</feature>
<sequence>MDTSIVQEKSQRPNVKRSISSTFKSLFRSSSDTTKSDNCGDRNSEGKKRRKLLNTVEEQNLDYSKHDSDDSIILFDPVHSTEGQRPPLLPILPRQRLKLLKYKQLKRIEQDFKELSALIKNNKESYKPDNKLKFKSLLKKTDTKPKHSYKSNKWSAMYEYDPSEFDESETLVVEEDKRQTPINFEIQKANTPLSNRLIEVPDSTKKITSAESDVLFNIPKAKKPSANGTSSNILSEKPVIKNASKLPTGLPKQENVLLPTVGFDFIKDSNETPSKTLPSKNKPQLVNIDKTTDIIDSEKPKAPLFSFGNNKTNATEKQEATIAENDKTGLAMDKPKAFSFGLNKEKPGQTLLGNTSSKFSFGTSGSLSGESDATTKADNASQTNISSKIKPLFTLNSSESNKNREEKSDDEEDERDNKRKRRSSGNDKVPSFSFGNKAISLAPESQQKPSFSFGAKPAESTSTKGTTATEKPVFSFSIPPVQSDEKKDKPIPLFGGLKATTDSGNVGNEKKDEQSQNKTKPLFNFGPKVSNDNSGSPVTNESSTKPNFSFLKPANANTNGTPADESTKTDSSAATLSLPFGAKVSKPSEDKPAISFGFGSSQSTEKQEQSKSTGTPSFTFSATKSETQPKNDAQTSTGSLFSLGSKATETAANPTTSQPTFQFGKAALKNDAASPSPSSVFGSSTGLAQSQQSKPAFSFNSAPNQVPGSGAQSSFSFGKPNASAPPTTFPASQSPTPFGQTPAPQISTPNALFNAPMGANPQPQEPAQVFKPAQTPNFNFMSGSSNINPAAVFAPSQPASVQPQQIFGGGMNSNPSMNTAGAPVSGMANPFTSGMGNGMATNAPQMGMASEQKSTPPPGFTQRRLARMRAPRR</sequence>
<feature type="compositionally biased region" description="Low complexity" evidence="1">
    <location>
        <begin position="674"/>
        <end position="684"/>
    </location>
</feature>
<protein>
    <submittedName>
        <fullName evidence="2">Nucleoporin NUP1</fullName>
    </submittedName>
</protein>
<accession>A0A0W0D9L2</accession>